<comment type="subcellular location">
    <subcellularLocation>
        <location evidence="1">Nucleus</location>
    </subcellularLocation>
</comment>
<feature type="compositionally biased region" description="Acidic residues" evidence="6">
    <location>
        <begin position="602"/>
        <end position="615"/>
    </location>
</feature>
<dbReference type="AlphaFoldDB" id="A0A0D2AJQ3"/>
<feature type="region of interest" description="Disordered" evidence="6">
    <location>
        <begin position="595"/>
        <end position="615"/>
    </location>
</feature>
<protein>
    <submittedName>
        <fullName evidence="7">Uncharacterized protein</fullName>
    </submittedName>
</protein>
<proteinExistence type="predicted"/>
<dbReference type="Pfam" id="PF00400">
    <property type="entry name" value="WD40"/>
    <property type="match status" value="4"/>
</dbReference>
<keyword evidence="4" id="KW-0539">Nucleus</keyword>
<dbReference type="OrthoDB" id="189968at2759"/>
<sequence length="615" mass="67645">MSSFFTTPASQRKRKRPDSAANTSSKRRTISSTGKSALQKKASRQTLRDESISAGESDSEDEAPRLRDDDEDDEDEDDASSGGEDETADERRLRLAQRYLDNIREEIKEDPYAFDAADLDRDLIAERLKEDVAESKGKLHKHIAQEYDFSNVVPSFFTADQNGVTGVVVVLPYAYTVSKDGSIAKWELALPHGSSTAEKKEEEHGNRPTNITPRKRPKLVKRFRQPRKQKSTYQGHTGPILCITASTSGKFLATGGADKKLVVWDPVTLKPLKSFAQHRDKVLSLSFRRGTHTLYSASEDRTNKVWSLDEMGYVQTLFGHQEGVVDIAGCAGETFVSVGGRDRTARLFKVVEEQQLVFRGGGSGSVKEKKKEVNGEGVHEVTRFEEGSIDRVAVVDEETFVTGSDNGSISLWSVLRKKPVFTIPLAHGADEPLTLEDAYAELEEGELKGKERPGRRKPRWITALATIPLADIVLTGSWDGFIRVWRVTPDRKRLESVGVVGQDGQLSSLAEMKEATNGDAEGHAGKPLIKGIVNDISIVERGQKSKLDVMSTSATTGLCVVAAVSKSHRLGTWHGRKAVDGAKNGAVVFEVPKKTLANGMEPQEDGDEDRTDDAH</sequence>
<dbReference type="VEuPathDB" id="FungiDB:PV09_09122"/>
<accession>A0A0D2AJQ3</accession>
<dbReference type="InterPro" id="IPR036322">
    <property type="entry name" value="WD40_repeat_dom_sf"/>
</dbReference>
<dbReference type="SUPFAM" id="SSF50978">
    <property type="entry name" value="WD40 repeat-like"/>
    <property type="match status" value="1"/>
</dbReference>
<evidence type="ECO:0000256" key="6">
    <source>
        <dbReference type="SAM" id="MobiDB-lite"/>
    </source>
</evidence>
<evidence type="ECO:0000256" key="5">
    <source>
        <dbReference type="PROSITE-ProRule" id="PRU00221"/>
    </source>
</evidence>
<dbReference type="PROSITE" id="PS50294">
    <property type="entry name" value="WD_REPEATS_REGION"/>
    <property type="match status" value="2"/>
</dbReference>
<feature type="compositionally biased region" description="Basic and acidic residues" evidence="6">
    <location>
        <begin position="197"/>
        <end position="206"/>
    </location>
</feature>
<dbReference type="PROSITE" id="PS50082">
    <property type="entry name" value="WD_REPEATS_2"/>
    <property type="match status" value="3"/>
</dbReference>
<feature type="compositionally biased region" description="Polar residues" evidence="6">
    <location>
        <begin position="1"/>
        <end position="10"/>
    </location>
</feature>
<evidence type="ECO:0000256" key="3">
    <source>
        <dbReference type="ARBA" id="ARBA00022737"/>
    </source>
</evidence>
<dbReference type="SMART" id="SM00320">
    <property type="entry name" value="WD40"/>
    <property type="match status" value="6"/>
</dbReference>
<gene>
    <name evidence="7" type="ORF">PV09_09122</name>
</gene>
<dbReference type="InParanoid" id="A0A0D2AJQ3"/>
<dbReference type="InterPro" id="IPR039241">
    <property type="entry name" value="Rrp9-like"/>
</dbReference>
<dbReference type="GO" id="GO:0034511">
    <property type="term" value="F:U3 snoRNA binding"/>
    <property type="evidence" value="ECO:0007669"/>
    <property type="project" value="InterPro"/>
</dbReference>
<dbReference type="PANTHER" id="PTHR19865">
    <property type="entry name" value="U3 SMALL NUCLEOLAR RNA INTERACTING PROTEIN 2"/>
    <property type="match status" value="1"/>
</dbReference>
<feature type="compositionally biased region" description="Acidic residues" evidence="6">
    <location>
        <begin position="69"/>
        <end position="88"/>
    </location>
</feature>
<name>A0A0D2AJQ3_9PEZI</name>
<dbReference type="FunCoup" id="A0A0D2AJQ3">
    <property type="interactions" value="983"/>
</dbReference>
<dbReference type="RefSeq" id="XP_016209038.1">
    <property type="nucleotide sequence ID" value="XM_016363118.1"/>
</dbReference>
<evidence type="ECO:0000313" key="7">
    <source>
        <dbReference type="EMBL" id="KIV99168.1"/>
    </source>
</evidence>
<evidence type="ECO:0000256" key="1">
    <source>
        <dbReference type="ARBA" id="ARBA00004123"/>
    </source>
</evidence>
<feature type="region of interest" description="Disordered" evidence="6">
    <location>
        <begin position="1"/>
        <end position="91"/>
    </location>
</feature>
<dbReference type="EMBL" id="KN847582">
    <property type="protein sequence ID" value="KIV99168.1"/>
    <property type="molecule type" value="Genomic_DNA"/>
</dbReference>
<evidence type="ECO:0000256" key="4">
    <source>
        <dbReference type="ARBA" id="ARBA00023242"/>
    </source>
</evidence>
<evidence type="ECO:0000313" key="8">
    <source>
        <dbReference type="Proteomes" id="UP000053259"/>
    </source>
</evidence>
<keyword evidence="2 5" id="KW-0853">WD repeat</keyword>
<dbReference type="Proteomes" id="UP000053259">
    <property type="component" value="Unassembled WGS sequence"/>
</dbReference>
<dbReference type="InterPro" id="IPR015943">
    <property type="entry name" value="WD40/YVTN_repeat-like_dom_sf"/>
</dbReference>
<feature type="compositionally biased region" description="Polar residues" evidence="6">
    <location>
        <begin position="20"/>
        <end position="36"/>
    </location>
</feature>
<dbReference type="STRING" id="253628.A0A0D2AJQ3"/>
<dbReference type="PANTHER" id="PTHR19865:SF0">
    <property type="entry name" value="U3 SMALL NUCLEOLAR RNA-INTERACTING PROTEIN 2"/>
    <property type="match status" value="1"/>
</dbReference>
<dbReference type="InterPro" id="IPR001680">
    <property type="entry name" value="WD40_rpt"/>
</dbReference>
<evidence type="ECO:0000256" key="2">
    <source>
        <dbReference type="ARBA" id="ARBA00022574"/>
    </source>
</evidence>
<reference evidence="7 8" key="1">
    <citation type="submission" date="2015-01" db="EMBL/GenBank/DDBJ databases">
        <title>The Genome Sequence of Ochroconis gallopava CBS43764.</title>
        <authorList>
            <consortium name="The Broad Institute Genomics Platform"/>
            <person name="Cuomo C."/>
            <person name="de Hoog S."/>
            <person name="Gorbushina A."/>
            <person name="Stielow B."/>
            <person name="Teixiera M."/>
            <person name="Abouelleil A."/>
            <person name="Chapman S.B."/>
            <person name="Priest M."/>
            <person name="Young S.K."/>
            <person name="Wortman J."/>
            <person name="Nusbaum C."/>
            <person name="Birren B."/>
        </authorList>
    </citation>
    <scope>NUCLEOTIDE SEQUENCE [LARGE SCALE GENOMIC DNA]</scope>
    <source>
        <strain evidence="7 8">CBS 43764</strain>
    </source>
</reference>
<dbReference type="GO" id="GO:0032040">
    <property type="term" value="C:small-subunit processome"/>
    <property type="evidence" value="ECO:0007669"/>
    <property type="project" value="TreeGrafter"/>
</dbReference>
<dbReference type="GeneID" id="27317095"/>
<dbReference type="HOGENOM" id="CLU_014017_1_0_1"/>
<feature type="repeat" description="WD" evidence="5">
    <location>
        <begin position="275"/>
        <end position="316"/>
    </location>
</feature>
<feature type="repeat" description="WD" evidence="5">
    <location>
        <begin position="461"/>
        <end position="495"/>
    </location>
</feature>
<feature type="region of interest" description="Disordered" evidence="6">
    <location>
        <begin position="194"/>
        <end position="213"/>
    </location>
</feature>
<keyword evidence="3" id="KW-0677">Repeat</keyword>
<keyword evidence="8" id="KW-1185">Reference proteome</keyword>
<feature type="repeat" description="WD" evidence="5">
    <location>
        <begin position="233"/>
        <end position="274"/>
    </location>
</feature>
<organism evidence="7 8">
    <name type="scientific">Verruconis gallopava</name>
    <dbReference type="NCBI Taxonomy" id="253628"/>
    <lineage>
        <taxon>Eukaryota</taxon>
        <taxon>Fungi</taxon>
        <taxon>Dikarya</taxon>
        <taxon>Ascomycota</taxon>
        <taxon>Pezizomycotina</taxon>
        <taxon>Dothideomycetes</taxon>
        <taxon>Pleosporomycetidae</taxon>
        <taxon>Venturiales</taxon>
        <taxon>Sympoventuriaceae</taxon>
        <taxon>Verruconis</taxon>
    </lineage>
</organism>
<dbReference type="Gene3D" id="2.130.10.10">
    <property type="entry name" value="YVTN repeat-like/Quinoprotein amine dehydrogenase"/>
    <property type="match status" value="1"/>
</dbReference>